<dbReference type="EMBL" id="PDND01000067">
    <property type="protein sequence ID" value="PGH33277.1"/>
    <property type="molecule type" value="Genomic_DNA"/>
</dbReference>
<name>A0A2B7ZKD0_9EURO</name>
<reference evidence="2 3" key="1">
    <citation type="submission" date="2017-10" db="EMBL/GenBank/DDBJ databases">
        <title>Comparative genomics in systemic dimorphic fungi from Ajellomycetaceae.</title>
        <authorList>
            <person name="Munoz J.F."/>
            <person name="Mcewen J.G."/>
            <person name="Clay O.K."/>
            <person name="Cuomo C.A."/>
        </authorList>
    </citation>
    <scope>NUCLEOTIDE SEQUENCE [LARGE SCALE GENOMIC DNA]</scope>
    <source>
        <strain evidence="2 3">UAMH4076</strain>
    </source>
</reference>
<dbReference type="Proteomes" id="UP000226031">
    <property type="component" value="Unassembled WGS sequence"/>
</dbReference>
<evidence type="ECO:0000313" key="3">
    <source>
        <dbReference type="Proteomes" id="UP000226031"/>
    </source>
</evidence>
<evidence type="ECO:0000256" key="1">
    <source>
        <dbReference type="SAM" id="MobiDB-lite"/>
    </source>
</evidence>
<keyword evidence="3" id="KW-1185">Reference proteome</keyword>
<evidence type="ECO:0000313" key="2">
    <source>
        <dbReference type="EMBL" id="PGH33277.1"/>
    </source>
</evidence>
<sequence length="81" mass="9332">MQVSSPDQEGNQNREIPCVKHGGTNRERTLIRHLKYVKIKKDDYQVHPSTSINGDLRQISRFQNGNSQALLEQQPYPSRCP</sequence>
<protein>
    <submittedName>
        <fullName evidence="2">Uncharacterized protein</fullName>
    </submittedName>
</protein>
<dbReference type="AlphaFoldDB" id="A0A2B7ZKD0"/>
<comment type="caution">
    <text evidence="2">The sequence shown here is derived from an EMBL/GenBank/DDBJ whole genome shotgun (WGS) entry which is preliminary data.</text>
</comment>
<feature type="compositionally biased region" description="Polar residues" evidence="1">
    <location>
        <begin position="1"/>
        <end position="14"/>
    </location>
</feature>
<accession>A0A2B7ZKD0</accession>
<organism evidence="2 3">
    <name type="scientific">[Emmonsia] crescens</name>
    <dbReference type="NCBI Taxonomy" id="73230"/>
    <lineage>
        <taxon>Eukaryota</taxon>
        <taxon>Fungi</taxon>
        <taxon>Dikarya</taxon>
        <taxon>Ascomycota</taxon>
        <taxon>Pezizomycotina</taxon>
        <taxon>Eurotiomycetes</taxon>
        <taxon>Eurotiomycetidae</taxon>
        <taxon>Onygenales</taxon>
        <taxon>Ajellomycetaceae</taxon>
        <taxon>Emergomyces</taxon>
    </lineage>
</organism>
<gene>
    <name evidence="2" type="ORF">GX50_03888</name>
</gene>
<feature type="region of interest" description="Disordered" evidence="1">
    <location>
        <begin position="1"/>
        <end position="24"/>
    </location>
</feature>
<proteinExistence type="predicted"/>